<dbReference type="SUPFAM" id="SSF55060">
    <property type="entry name" value="GHMP Kinase, C-terminal domain"/>
    <property type="match status" value="1"/>
</dbReference>
<dbReference type="PIRSF" id="PIRSF000530">
    <property type="entry name" value="Galactokinase"/>
    <property type="match status" value="1"/>
</dbReference>
<organism evidence="7 8">
    <name type="scientific">Hydrogeniiclostridium mannosilyticum</name>
    <dbReference type="NCBI Taxonomy" id="2764322"/>
    <lineage>
        <taxon>Bacteria</taxon>
        <taxon>Bacillati</taxon>
        <taxon>Bacillota</taxon>
        <taxon>Clostridia</taxon>
        <taxon>Eubacteriales</taxon>
        <taxon>Acutalibacteraceae</taxon>
        <taxon>Hydrogeniiclostridium</taxon>
    </lineage>
</organism>
<keyword evidence="3 7" id="KW-0418">Kinase</keyword>
<comment type="caution">
    <text evidence="7">The sequence shown here is derived from an EMBL/GenBank/DDBJ whole genome shotgun (WGS) entry which is preliminary data.</text>
</comment>
<dbReference type="EMBL" id="QLYR01000006">
    <property type="protein sequence ID" value="RAQ28229.1"/>
    <property type="molecule type" value="Genomic_DNA"/>
</dbReference>
<reference evidence="7 8" key="1">
    <citation type="submission" date="2018-06" db="EMBL/GenBank/DDBJ databases">
        <title>Noncontiguous genome sequence of Ruminococcaceae bacterium ASD2818.</title>
        <authorList>
            <person name="Chaplin A.V."/>
            <person name="Sokolova S.R."/>
            <person name="Kochetkova T.O."/>
            <person name="Goltsov A.Y."/>
            <person name="Trofimov D.Y."/>
            <person name="Efimov B.A."/>
        </authorList>
    </citation>
    <scope>NUCLEOTIDE SEQUENCE [LARGE SCALE GENOMIC DNA]</scope>
    <source>
        <strain evidence="7 8">ASD2818</strain>
    </source>
</reference>
<dbReference type="PRINTS" id="PR00473">
    <property type="entry name" value="GALCTOKINASE"/>
</dbReference>
<dbReference type="RefSeq" id="WP_112332941.1">
    <property type="nucleotide sequence ID" value="NZ_QLYR01000006.1"/>
</dbReference>
<accession>A0A328UGR4</accession>
<dbReference type="InterPro" id="IPR006204">
    <property type="entry name" value="GHMP_kinase_N_dom"/>
</dbReference>
<dbReference type="Gene3D" id="3.30.230.10">
    <property type="match status" value="1"/>
</dbReference>
<keyword evidence="4" id="KW-0067">ATP-binding</keyword>
<dbReference type="SUPFAM" id="SSF54211">
    <property type="entry name" value="Ribosomal protein S5 domain 2-like"/>
    <property type="match status" value="1"/>
</dbReference>
<evidence type="ECO:0000259" key="5">
    <source>
        <dbReference type="Pfam" id="PF00288"/>
    </source>
</evidence>
<dbReference type="GO" id="GO:0004335">
    <property type="term" value="F:galactokinase activity"/>
    <property type="evidence" value="ECO:0007669"/>
    <property type="project" value="InterPro"/>
</dbReference>
<dbReference type="InterPro" id="IPR006206">
    <property type="entry name" value="Mevalonate/galactokinase"/>
</dbReference>
<sequence length="432" mass="46271">MDGQAIFKLLESGALDEKLKKLYVCGAGDLPRYRARFEQAIVKFEERYGAGRDLMLFSAPGRTEVGGNHTDHQRGRVLAASVNLDVIAVAARSEGGVVRIQSEGHAEDVVALERLEPQPEETGGSQALVRGICAAFSRRGCPAGGFDAYTTSDVLSGSGLSSSAAFEVLVGVMVNELYGEGRESAVEIAKIGQYAENHYFGKPCGLMDQTASSVGSMVTIDFKDPARPLVEQVPFDFAAHGYGLCIIDTHGSHSDLTPDYAAVPQEMRAVAAAMGKEVLREVDPAGFYAAVPRLRAKLGDRAVLRAMHFFDDNERVAREVEALKADDLEAFKRLLIESGRSSFMYLQNVYSPAHVEEQGVSLALALCERYLGQPGAGEGGAWRVHGGGFAGTVQSLVPLAQMDGFVQKMEAVFGAGSCHRLAVRPVGGVRVL</sequence>
<keyword evidence="2" id="KW-0547">Nucleotide-binding</keyword>
<dbReference type="GO" id="GO:0006012">
    <property type="term" value="P:galactose metabolic process"/>
    <property type="evidence" value="ECO:0007669"/>
    <property type="project" value="InterPro"/>
</dbReference>
<dbReference type="InterPro" id="IPR020568">
    <property type="entry name" value="Ribosomal_Su5_D2-typ_SF"/>
</dbReference>
<evidence type="ECO:0000259" key="6">
    <source>
        <dbReference type="Pfam" id="PF10509"/>
    </source>
</evidence>
<evidence type="ECO:0000256" key="1">
    <source>
        <dbReference type="ARBA" id="ARBA00006566"/>
    </source>
</evidence>
<dbReference type="InterPro" id="IPR014721">
    <property type="entry name" value="Ribsml_uS5_D2-typ_fold_subgr"/>
</dbReference>
<feature type="domain" description="GHMP kinase N-terminal" evidence="5">
    <location>
        <begin position="129"/>
        <end position="215"/>
    </location>
</feature>
<dbReference type="PRINTS" id="PR00959">
    <property type="entry name" value="MEVGALKINASE"/>
</dbReference>
<proteinExistence type="inferred from homology"/>
<protein>
    <submittedName>
        <fullName evidence="7">Galactokinase</fullName>
    </submittedName>
</protein>
<name>A0A328UGR4_9FIRM</name>
<keyword evidence="8" id="KW-1185">Reference proteome</keyword>
<dbReference type="Pfam" id="PF00288">
    <property type="entry name" value="GHMP_kinases_N"/>
    <property type="match status" value="1"/>
</dbReference>
<dbReference type="InterPro" id="IPR019539">
    <property type="entry name" value="GalKase_N"/>
</dbReference>
<dbReference type="Pfam" id="PF10509">
    <property type="entry name" value="GalKase_gal_bdg"/>
    <property type="match status" value="1"/>
</dbReference>
<dbReference type="Proteomes" id="UP000249377">
    <property type="component" value="Unassembled WGS sequence"/>
</dbReference>
<evidence type="ECO:0000313" key="8">
    <source>
        <dbReference type="Proteomes" id="UP000249377"/>
    </source>
</evidence>
<dbReference type="GO" id="GO:0005829">
    <property type="term" value="C:cytosol"/>
    <property type="evidence" value="ECO:0007669"/>
    <property type="project" value="TreeGrafter"/>
</dbReference>
<dbReference type="PANTHER" id="PTHR10457">
    <property type="entry name" value="MEVALONATE KINASE/GALACTOKINASE"/>
    <property type="match status" value="1"/>
</dbReference>
<dbReference type="PANTHER" id="PTHR10457:SF7">
    <property type="entry name" value="GALACTOKINASE-RELATED"/>
    <property type="match status" value="1"/>
</dbReference>
<dbReference type="InterPro" id="IPR036554">
    <property type="entry name" value="GHMP_kinase_C_sf"/>
</dbReference>
<dbReference type="AlphaFoldDB" id="A0A328UGR4"/>
<evidence type="ECO:0000313" key="7">
    <source>
        <dbReference type="EMBL" id="RAQ28229.1"/>
    </source>
</evidence>
<dbReference type="Gene3D" id="3.30.70.890">
    <property type="entry name" value="GHMP kinase, C-terminal domain"/>
    <property type="match status" value="1"/>
</dbReference>
<dbReference type="GO" id="GO:0005524">
    <property type="term" value="F:ATP binding"/>
    <property type="evidence" value="ECO:0007669"/>
    <property type="project" value="UniProtKB-KW"/>
</dbReference>
<comment type="similarity">
    <text evidence="1">Belongs to the GHMP kinase family. GalK subfamily.</text>
</comment>
<evidence type="ECO:0000256" key="4">
    <source>
        <dbReference type="ARBA" id="ARBA00022840"/>
    </source>
</evidence>
<evidence type="ECO:0000256" key="3">
    <source>
        <dbReference type="ARBA" id="ARBA00022777"/>
    </source>
</evidence>
<feature type="domain" description="Galactokinase N-terminal" evidence="6">
    <location>
        <begin position="43"/>
        <end position="92"/>
    </location>
</feature>
<evidence type="ECO:0000256" key="2">
    <source>
        <dbReference type="ARBA" id="ARBA00022741"/>
    </source>
</evidence>
<gene>
    <name evidence="7" type="ORF">DPQ25_09480</name>
</gene>
<keyword evidence="3 7" id="KW-0808">Transferase</keyword>
<dbReference type="InterPro" id="IPR000705">
    <property type="entry name" value="Galactokinase"/>
</dbReference>